<evidence type="ECO:0000256" key="1">
    <source>
        <dbReference type="SAM" id="Phobius"/>
    </source>
</evidence>
<sequence length="134" mass="15428">MSTLIRENPVSPHDQAARHDPIYDHLAAKDEFTRLRSLYRRFIVPATVVFLAWYGLYVVMSMFAGEFMNRVLFANINVALVFGLLQFVSTFGIAWLYSRYSTTHLDPLAAQLNEEYDADRASRSDNATHRKHEA</sequence>
<dbReference type="PANTHER" id="PTHR38441">
    <property type="entry name" value="INTEGRAL MEMBRANE PROTEIN-RELATED"/>
    <property type="match status" value="1"/>
</dbReference>
<name>A0ABR9RV46_9ACTN</name>
<feature type="transmembrane region" description="Helical" evidence="1">
    <location>
        <begin position="42"/>
        <end position="64"/>
    </location>
</feature>
<organism evidence="2 3">
    <name type="scientific">Nocardioides malaquae</name>
    <dbReference type="NCBI Taxonomy" id="2773426"/>
    <lineage>
        <taxon>Bacteria</taxon>
        <taxon>Bacillati</taxon>
        <taxon>Actinomycetota</taxon>
        <taxon>Actinomycetes</taxon>
        <taxon>Propionibacteriales</taxon>
        <taxon>Nocardioidaceae</taxon>
        <taxon>Nocardioides</taxon>
    </lineage>
</organism>
<dbReference type="Pfam" id="PF04341">
    <property type="entry name" value="DUF485"/>
    <property type="match status" value="1"/>
</dbReference>
<feature type="transmembrane region" description="Helical" evidence="1">
    <location>
        <begin position="76"/>
        <end position="97"/>
    </location>
</feature>
<dbReference type="Proteomes" id="UP000756387">
    <property type="component" value="Unassembled WGS sequence"/>
</dbReference>
<dbReference type="PANTHER" id="PTHR38441:SF1">
    <property type="entry name" value="MEMBRANE PROTEIN"/>
    <property type="match status" value="1"/>
</dbReference>
<keyword evidence="3" id="KW-1185">Reference proteome</keyword>
<keyword evidence="1" id="KW-1133">Transmembrane helix</keyword>
<dbReference type="EMBL" id="JADCSA010000012">
    <property type="protein sequence ID" value="MBE7325422.1"/>
    <property type="molecule type" value="Genomic_DNA"/>
</dbReference>
<gene>
    <name evidence="2" type="ORF">IEQ44_12240</name>
</gene>
<reference evidence="2 3" key="1">
    <citation type="submission" date="2020-10" db="EMBL/GenBank/DDBJ databases">
        <title>Nocardioides sp. isolated from sludge.</title>
        <authorList>
            <person name="Zhang X."/>
        </authorList>
    </citation>
    <scope>NUCLEOTIDE SEQUENCE [LARGE SCALE GENOMIC DNA]</scope>
    <source>
        <strain evidence="2 3">Y6</strain>
    </source>
</reference>
<proteinExistence type="predicted"/>
<dbReference type="InterPro" id="IPR007436">
    <property type="entry name" value="DUF485"/>
</dbReference>
<evidence type="ECO:0000313" key="2">
    <source>
        <dbReference type="EMBL" id="MBE7325422.1"/>
    </source>
</evidence>
<accession>A0ABR9RV46</accession>
<evidence type="ECO:0000313" key="3">
    <source>
        <dbReference type="Proteomes" id="UP000756387"/>
    </source>
</evidence>
<protein>
    <submittedName>
        <fullName evidence="2">DUF485 domain-containing protein</fullName>
    </submittedName>
</protein>
<comment type="caution">
    <text evidence="2">The sequence shown here is derived from an EMBL/GenBank/DDBJ whole genome shotgun (WGS) entry which is preliminary data.</text>
</comment>
<keyword evidence="1" id="KW-0812">Transmembrane</keyword>
<keyword evidence="1" id="KW-0472">Membrane</keyword>